<dbReference type="Proteomes" id="UP000799438">
    <property type="component" value="Unassembled WGS sequence"/>
</dbReference>
<dbReference type="GeneID" id="54295892"/>
<dbReference type="PANTHER" id="PTHR12184:SF1">
    <property type="entry name" value="UBIQUINOL-CYTOCHROME-C REDUCTASE COMPLEX ASSEMBLY FACTOR 1"/>
    <property type="match status" value="1"/>
</dbReference>
<dbReference type="RefSeq" id="XP_033393943.1">
    <property type="nucleotide sequence ID" value="XM_033538396.1"/>
</dbReference>
<evidence type="ECO:0000259" key="3">
    <source>
        <dbReference type="Pfam" id="PF03981"/>
    </source>
</evidence>
<evidence type="ECO:0000256" key="2">
    <source>
        <dbReference type="SAM" id="MobiDB-lite"/>
    </source>
</evidence>
<dbReference type="EMBL" id="ML995497">
    <property type="protein sequence ID" value="KAF2138230.1"/>
    <property type="molecule type" value="Genomic_DNA"/>
</dbReference>
<feature type="domain" description="Ubiquinol-cytochrome c chaperone" evidence="3">
    <location>
        <begin position="142"/>
        <end position="282"/>
    </location>
</feature>
<proteinExistence type="inferred from homology"/>
<feature type="region of interest" description="Disordered" evidence="2">
    <location>
        <begin position="44"/>
        <end position="74"/>
    </location>
</feature>
<dbReference type="AlphaFoldDB" id="A0A6A6B2F2"/>
<evidence type="ECO:0000313" key="5">
    <source>
        <dbReference type="Proteomes" id="UP000799438"/>
    </source>
</evidence>
<dbReference type="GO" id="GO:0005739">
    <property type="term" value="C:mitochondrion"/>
    <property type="evidence" value="ECO:0007669"/>
    <property type="project" value="TreeGrafter"/>
</dbReference>
<accession>A0A6A6B2F2</accession>
<dbReference type="InterPro" id="IPR007129">
    <property type="entry name" value="Ubiqinol_cyt_c_chaperone_CPB3"/>
</dbReference>
<protein>
    <recommendedName>
        <fullName evidence="3">Ubiquinol-cytochrome c chaperone domain-containing protein</fullName>
    </recommendedName>
</protein>
<evidence type="ECO:0000313" key="4">
    <source>
        <dbReference type="EMBL" id="KAF2138230.1"/>
    </source>
</evidence>
<dbReference type="PANTHER" id="PTHR12184">
    <property type="entry name" value="UBIQUINOL-CYTOCHROME C REDUCTASE COMPLEX ASSEMBLY FACTOR 1 FAMILY MEMBER"/>
    <property type="match status" value="1"/>
</dbReference>
<dbReference type="InterPro" id="IPR021150">
    <property type="entry name" value="Ubiq_cyt_c_chap"/>
</dbReference>
<reference evidence="4" key="1">
    <citation type="journal article" date="2020" name="Stud. Mycol.">
        <title>101 Dothideomycetes genomes: a test case for predicting lifestyles and emergence of pathogens.</title>
        <authorList>
            <person name="Haridas S."/>
            <person name="Albert R."/>
            <person name="Binder M."/>
            <person name="Bloem J."/>
            <person name="Labutti K."/>
            <person name="Salamov A."/>
            <person name="Andreopoulos B."/>
            <person name="Baker S."/>
            <person name="Barry K."/>
            <person name="Bills G."/>
            <person name="Bluhm B."/>
            <person name="Cannon C."/>
            <person name="Castanera R."/>
            <person name="Culley D."/>
            <person name="Daum C."/>
            <person name="Ezra D."/>
            <person name="Gonzalez J."/>
            <person name="Henrissat B."/>
            <person name="Kuo A."/>
            <person name="Liang C."/>
            <person name="Lipzen A."/>
            <person name="Lutzoni F."/>
            <person name="Magnuson J."/>
            <person name="Mondo S."/>
            <person name="Nolan M."/>
            <person name="Ohm R."/>
            <person name="Pangilinan J."/>
            <person name="Park H.-J."/>
            <person name="Ramirez L."/>
            <person name="Alfaro M."/>
            <person name="Sun H."/>
            <person name="Tritt A."/>
            <person name="Yoshinaga Y."/>
            <person name="Zwiers L.-H."/>
            <person name="Turgeon B."/>
            <person name="Goodwin S."/>
            <person name="Spatafora J."/>
            <person name="Crous P."/>
            <person name="Grigoriev I."/>
        </authorList>
    </citation>
    <scope>NUCLEOTIDE SEQUENCE</scope>
    <source>
        <strain evidence="4">CBS 121167</strain>
    </source>
</reference>
<gene>
    <name evidence="4" type="ORF">K452DRAFT_256336</name>
</gene>
<organism evidence="4 5">
    <name type="scientific">Aplosporella prunicola CBS 121167</name>
    <dbReference type="NCBI Taxonomy" id="1176127"/>
    <lineage>
        <taxon>Eukaryota</taxon>
        <taxon>Fungi</taxon>
        <taxon>Dikarya</taxon>
        <taxon>Ascomycota</taxon>
        <taxon>Pezizomycotina</taxon>
        <taxon>Dothideomycetes</taxon>
        <taxon>Dothideomycetes incertae sedis</taxon>
        <taxon>Botryosphaeriales</taxon>
        <taxon>Aplosporellaceae</taxon>
        <taxon>Aplosporella</taxon>
    </lineage>
</organism>
<keyword evidence="5" id="KW-1185">Reference proteome</keyword>
<evidence type="ECO:0000256" key="1">
    <source>
        <dbReference type="ARBA" id="ARBA00006407"/>
    </source>
</evidence>
<dbReference type="GO" id="GO:0034551">
    <property type="term" value="P:mitochondrial respiratory chain complex III assembly"/>
    <property type="evidence" value="ECO:0007669"/>
    <property type="project" value="TreeGrafter"/>
</dbReference>
<sequence>MASRSACRACRRALQLRAPAPQQQQTRYLSQTRAVLASQPYIEAQPAREGPAAVPDTSSPPPPTTTASQKLPRKAVSNVVAEQLRQRAGASTETYVAYGATELLFRECAAQAAYRVERDADGEAPKTAKGEDLGVGEGAWYQELNLTPTFATWAQVTFLHMHLLTTRLRQFPPAHAPSWQQHLIDHFSYAAEARMASEHNIVARAVRNKYLKDLFVQWRGVTAAYDEGLVRGDAVLAAALWRNLWKGEELRPRELAMLVAYVRREVARLGRLSDAEIAAGDVGFGDLRSERRVVDEKSTMMDKPFGADE</sequence>
<dbReference type="Pfam" id="PF03981">
    <property type="entry name" value="Ubiq_cyt_C_chap"/>
    <property type="match status" value="1"/>
</dbReference>
<dbReference type="OrthoDB" id="10253878at2759"/>
<name>A0A6A6B2F2_9PEZI</name>
<comment type="similarity">
    <text evidence="1">Belongs to the CBP3 family.</text>
</comment>